<dbReference type="OrthoDB" id="835246at2"/>
<feature type="chain" id="PRO_5020678910" description="Alpha/beta hydrolase" evidence="2">
    <location>
        <begin position="35"/>
        <end position="357"/>
    </location>
</feature>
<protein>
    <recommendedName>
        <fullName evidence="5">Alpha/beta hydrolase</fullName>
    </recommendedName>
</protein>
<feature type="compositionally biased region" description="Basic and acidic residues" evidence="1">
    <location>
        <begin position="37"/>
        <end position="52"/>
    </location>
</feature>
<accession>A0A4V6WQR3</accession>
<dbReference type="Proteomes" id="UP000309215">
    <property type="component" value="Unassembled WGS sequence"/>
</dbReference>
<evidence type="ECO:0000313" key="4">
    <source>
        <dbReference type="Proteomes" id="UP000309215"/>
    </source>
</evidence>
<proteinExistence type="predicted"/>
<dbReference type="RefSeq" id="WP_136930716.1">
    <property type="nucleotide sequence ID" value="NZ_SSMQ01000020.1"/>
</dbReference>
<feature type="compositionally biased region" description="Low complexity" evidence="1">
    <location>
        <begin position="55"/>
        <end position="71"/>
    </location>
</feature>
<keyword evidence="2" id="KW-0732">Signal</keyword>
<organism evidence="3 4">
    <name type="scientific">Polyangium fumosum</name>
    <dbReference type="NCBI Taxonomy" id="889272"/>
    <lineage>
        <taxon>Bacteria</taxon>
        <taxon>Pseudomonadati</taxon>
        <taxon>Myxococcota</taxon>
        <taxon>Polyangia</taxon>
        <taxon>Polyangiales</taxon>
        <taxon>Polyangiaceae</taxon>
        <taxon>Polyangium</taxon>
    </lineage>
</organism>
<dbReference type="EMBL" id="SSMQ01000020">
    <property type="protein sequence ID" value="TKD06288.1"/>
    <property type="molecule type" value="Genomic_DNA"/>
</dbReference>
<name>A0A4V6WQR3_9BACT</name>
<evidence type="ECO:0000256" key="1">
    <source>
        <dbReference type="SAM" id="MobiDB-lite"/>
    </source>
</evidence>
<evidence type="ECO:0000313" key="3">
    <source>
        <dbReference type="EMBL" id="TKD06288.1"/>
    </source>
</evidence>
<reference evidence="3 4" key="1">
    <citation type="submission" date="2019-04" db="EMBL/GenBank/DDBJ databases">
        <authorList>
            <person name="Li Y."/>
            <person name="Wang J."/>
        </authorList>
    </citation>
    <scope>NUCLEOTIDE SEQUENCE [LARGE SCALE GENOMIC DNA]</scope>
    <source>
        <strain evidence="3 4">DSM 14668</strain>
    </source>
</reference>
<sequence>MRFFSLSSKSLSRIGALVSLLGATSLLASLPASAEDAAPKPEAQEAAKEADNKPAVLVAPKAEATAAAAPKGEGKQASAPAKKRRGGIHPCMTPDPGFGIYDRWSNEPTIGQMIAPKKGGITKSGGFDLVVHFHGHEPIRKEFVKTAKGAVLVGIDLGIGSGAYAQGFAAPNTFTQLLASVEAAMAKKTGNPKAHVRKLALSSWSAGYGAIEQILRQPSGKRIDAVILLDSLHTGYIDERSKALKTGQIDVFVDYAKRAAKKQAFMFLSHSSIIPPGYASTTEVASYVIGELKGKPKKAKRADVLGLDLIRRYDKGDFHVRGYTGDDKPDHCAHIGLMADIVRVHLEARWKTPRGKS</sequence>
<gene>
    <name evidence="3" type="ORF">E8A74_20430</name>
</gene>
<dbReference type="AlphaFoldDB" id="A0A4V6WQR3"/>
<feature type="signal peptide" evidence="2">
    <location>
        <begin position="1"/>
        <end position="34"/>
    </location>
</feature>
<evidence type="ECO:0008006" key="5">
    <source>
        <dbReference type="Google" id="ProtNLM"/>
    </source>
</evidence>
<comment type="caution">
    <text evidence="3">The sequence shown here is derived from an EMBL/GenBank/DDBJ whole genome shotgun (WGS) entry which is preliminary data.</text>
</comment>
<feature type="region of interest" description="Disordered" evidence="1">
    <location>
        <begin position="33"/>
        <end position="89"/>
    </location>
</feature>
<keyword evidence="4" id="KW-1185">Reference proteome</keyword>
<evidence type="ECO:0000256" key="2">
    <source>
        <dbReference type="SAM" id="SignalP"/>
    </source>
</evidence>